<evidence type="ECO:0000259" key="3">
    <source>
        <dbReference type="PROSITE" id="PS51181"/>
    </source>
</evidence>
<dbReference type="Proteomes" id="UP000694402">
    <property type="component" value="Unassembled WGS sequence"/>
</dbReference>
<dbReference type="Gene3D" id="3.90.190.10">
    <property type="entry name" value="Protein tyrosine phosphatase superfamily"/>
    <property type="match status" value="1"/>
</dbReference>
<dbReference type="GO" id="GO:0004725">
    <property type="term" value="F:protein tyrosine phosphatase activity"/>
    <property type="evidence" value="ECO:0007669"/>
    <property type="project" value="TreeGrafter"/>
</dbReference>
<dbReference type="Ensembl" id="ENSOTST00005060904.2">
    <property type="protein sequence ID" value="ENSOTSP00005055922.2"/>
    <property type="gene ID" value="ENSOTSG00005018758.2"/>
</dbReference>
<evidence type="ECO:0000256" key="2">
    <source>
        <dbReference type="SAM" id="MobiDB-lite"/>
    </source>
</evidence>
<dbReference type="InterPro" id="IPR014020">
    <property type="entry name" value="Tensin_C2-dom"/>
</dbReference>
<dbReference type="PANTHER" id="PTHR45734:SF12">
    <property type="entry name" value="TENSIN-2 ISOFORM X1"/>
    <property type="match status" value="1"/>
</dbReference>
<reference evidence="5" key="2">
    <citation type="submission" date="2025-09" db="UniProtKB">
        <authorList>
            <consortium name="Ensembl"/>
        </authorList>
    </citation>
    <scope>IDENTIFICATION</scope>
</reference>
<dbReference type="GO" id="GO:0005925">
    <property type="term" value="C:focal adhesion"/>
    <property type="evidence" value="ECO:0007669"/>
    <property type="project" value="TreeGrafter"/>
</dbReference>
<dbReference type="GeneTree" id="ENSGT00940000163886"/>
<dbReference type="InterPro" id="IPR029021">
    <property type="entry name" value="Prot-tyrosine_phosphatase-like"/>
</dbReference>
<sequence>MERVMARHYDFDLTYITERIISVFFLPHLEEQRYRGNLQEVAAMLKSKHQDKFLLLNLSEKRHDITRLSPKVEDFGWPDLHAPPLEGICAMCKVMETWLTSDPSNVIVLHCKGNTGKIGVIVGAYMHYSKISAGADQALTTLAMRKFCEDKVSSSLQPSQNRYMYYFGGLLSGAIKMNSSPLYLHHVLIPSLPNFKAARGGYYPFLKIYQSLQLVYTSGIYDPQGSRARKLCVTLEPALLLKGDIMVKCYHRWPRGIEREAVFRLQFHTCTVHGAQLWFGKGELDLACADDRFPPDATVEFFFSYGPEKMKGREYCKNDPSVTVDCNTSDPVMRWDSYENFNLHHQDSTEDISHTRGPLDGSLYAQVKKHRGRGSPNACSTGNTTAKPPPPAQPQSQPQPLSLSSDSGHSSTPSEHMEEPPPCPLSHLENEKEVVDCLLRRGEGGEKDRAMQRERDRETAILDDGDSVPEGGLRRVQWSCHGRRCQRCGEASGWEREPCFTNGHCMARCNSSTKGNLKSRALSALPSQQLVSPRPLEPHLDMCHRHSAHPLPKLPRECPPPPLPCLHRPCYPYPAPEHAPKLPHHPSLQ</sequence>
<protein>
    <submittedName>
        <fullName evidence="5">Uncharacterized protein</fullName>
    </submittedName>
</protein>
<dbReference type="PANTHER" id="PTHR45734">
    <property type="entry name" value="TENSIN"/>
    <property type="match status" value="1"/>
</dbReference>
<evidence type="ECO:0000256" key="1">
    <source>
        <dbReference type="ARBA" id="ARBA00007881"/>
    </source>
</evidence>
<dbReference type="InterPro" id="IPR051484">
    <property type="entry name" value="Tensin_PTEN_phosphatase"/>
</dbReference>
<dbReference type="PROSITE" id="PS51182">
    <property type="entry name" value="C2_TENSIN"/>
    <property type="match status" value="1"/>
</dbReference>
<dbReference type="Gene3D" id="2.60.40.1110">
    <property type="match status" value="1"/>
</dbReference>
<accession>A0A8C8H2A6</accession>
<name>A0A8C8H2A6_ONCTS</name>
<dbReference type="PROSITE" id="PS51181">
    <property type="entry name" value="PPASE_TENSIN"/>
    <property type="match status" value="1"/>
</dbReference>
<evidence type="ECO:0000259" key="4">
    <source>
        <dbReference type="PROSITE" id="PS51182"/>
    </source>
</evidence>
<feature type="compositionally biased region" description="Low complexity" evidence="2">
    <location>
        <begin position="394"/>
        <end position="414"/>
    </location>
</feature>
<proteinExistence type="inferred from homology"/>
<dbReference type="InterPro" id="IPR035892">
    <property type="entry name" value="C2_domain_sf"/>
</dbReference>
<feature type="compositionally biased region" description="Polar residues" evidence="2">
    <location>
        <begin position="377"/>
        <end position="386"/>
    </location>
</feature>
<dbReference type="SMART" id="SM00404">
    <property type="entry name" value="PTPc_motif"/>
    <property type="match status" value="1"/>
</dbReference>
<organism evidence="5 6">
    <name type="scientific">Oncorhynchus tshawytscha</name>
    <name type="common">Chinook salmon</name>
    <name type="synonym">Salmo tshawytscha</name>
    <dbReference type="NCBI Taxonomy" id="74940"/>
    <lineage>
        <taxon>Eukaryota</taxon>
        <taxon>Metazoa</taxon>
        <taxon>Chordata</taxon>
        <taxon>Craniata</taxon>
        <taxon>Vertebrata</taxon>
        <taxon>Euteleostomi</taxon>
        <taxon>Actinopterygii</taxon>
        <taxon>Neopterygii</taxon>
        <taxon>Teleostei</taxon>
        <taxon>Protacanthopterygii</taxon>
        <taxon>Salmoniformes</taxon>
        <taxon>Salmonidae</taxon>
        <taxon>Salmoninae</taxon>
        <taxon>Oncorhynchus</taxon>
    </lineage>
</organism>
<dbReference type="SMART" id="SM01326">
    <property type="entry name" value="PTEN_C2"/>
    <property type="match status" value="1"/>
</dbReference>
<dbReference type="SUPFAM" id="SSF52799">
    <property type="entry name" value="(Phosphotyrosine protein) phosphatases II"/>
    <property type="match status" value="1"/>
</dbReference>
<reference evidence="5" key="1">
    <citation type="submission" date="2025-08" db="UniProtKB">
        <authorList>
            <consortium name="Ensembl"/>
        </authorList>
    </citation>
    <scope>IDENTIFICATION</scope>
</reference>
<comment type="similarity">
    <text evidence="1">Belongs to the PTEN phosphatase protein family.</text>
</comment>
<evidence type="ECO:0000313" key="5">
    <source>
        <dbReference type="Ensembl" id="ENSOTSP00005055922.2"/>
    </source>
</evidence>
<feature type="domain" description="C2 tensin-type" evidence="4">
    <location>
        <begin position="179"/>
        <end position="306"/>
    </location>
</feature>
<dbReference type="InterPro" id="IPR029023">
    <property type="entry name" value="Tensin_phosphatase"/>
</dbReference>
<keyword evidence="6" id="KW-1185">Reference proteome</keyword>
<dbReference type="SUPFAM" id="SSF49562">
    <property type="entry name" value="C2 domain (Calcium/lipid-binding domain, CaLB)"/>
    <property type="match status" value="1"/>
</dbReference>
<dbReference type="AlphaFoldDB" id="A0A8C8H2A6"/>
<feature type="region of interest" description="Disordered" evidence="2">
    <location>
        <begin position="368"/>
        <end position="428"/>
    </location>
</feature>
<dbReference type="InterPro" id="IPR003595">
    <property type="entry name" value="Tyr_Pase_cat"/>
</dbReference>
<feature type="domain" description="Phosphatase tensin-type" evidence="3">
    <location>
        <begin position="2"/>
        <end position="174"/>
    </location>
</feature>
<dbReference type="Pfam" id="PF10409">
    <property type="entry name" value="PTEN_C2"/>
    <property type="match status" value="1"/>
</dbReference>
<evidence type="ECO:0000313" key="6">
    <source>
        <dbReference type="Proteomes" id="UP000694402"/>
    </source>
</evidence>